<reference evidence="2" key="2">
    <citation type="submission" date="2020-09" db="EMBL/GenBank/DDBJ databases">
        <authorList>
            <person name="Sun Q."/>
            <person name="Zhou Y."/>
        </authorList>
    </citation>
    <scope>NUCLEOTIDE SEQUENCE</scope>
    <source>
        <strain evidence="2">CGMCC 1.15085</strain>
    </source>
</reference>
<sequence>MGRPAASYRGYMELTLLGHSCVLIEAAGSRVMIDPGNFSAFSDITDLDAILVTHQHADHLDPEQLPALLQRNPGASLHTDPDTAEILAREEIPVTRTQPGEVFTIGGLTITPAGSQHAVITEYIPRISNVGLYLTAPGEPAFFHPGDALDAEVPGDVDLLGVPVNAPWCAVKETVEFVRRIAPVAVLPIHDALLTEPGRDIYLRHIGGYGKEDGVPVHDLHGAGTLTL</sequence>
<accession>A0A916TEX7</accession>
<comment type="caution">
    <text evidence="2">The sequence shown here is derived from an EMBL/GenBank/DDBJ whole genome shotgun (WGS) entry which is preliminary data.</text>
</comment>
<dbReference type="PANTHER" id="PTHR43546:SF3">
    <property type="entry name" value="UPF0173 METAL-DEPENDENT HYDROLASE MJ1163"/>
    <property type="match status" value="1"/>
</dbReference>
<dbReference type="EMBL" id="BMHI01000005">
    <property type="protein sequence ID" value="GGB41861.1"/>
    <property type="molecule type" value="Genomic_DNA"/>
</dbReference>
<dbReference type="SUPFAM" id="SSF56281">
    <property type="entry name" value="Metallo-hydrolase/oxidoreductase"/>
    <property type="match status" value="1"/>
</dbReference>
<name>A0A916TEX7_9MICO</name>
<dbReference type="Proteomes" id="UP000636793">
    <property type="component" value="Unassembled WGS sequence"/>
</dbReference>
<organism evidence="2 3">
    <name type="scientific">Flexivirga endophytica</name>
    <dbReference type="NCBI Taxonomy" id="1849103"/>
    <lineage>
        <taxon>Bacteria</taxon>
        <taxon>Bacillati</taxon>
        <taxon>Actinomycetota</taxon>
        <taxon>Actinomycetes</taxon>
        <taxon>Micrococcales</taxon>
        <taxon>Dermacoccaceae</taxon>
        <taxon>Flexivirga</taxon>
    </lineage>
</organism>
<dbReference type="InterPro" id="IPR001279">
    <property type="entry name" value="Metallo-B-lactamas"/>
</dbReference>
<dbReference type="SMART" id="SM00849">
    <property type="entry name" value="Lactamase_B"/>
    <property type="match status" value="1"/>
</dbReference>
<feature type="domain" description="Metallo-beta-lactamase" evidence="1">
    <location>
        <begin position="18"/>
        <end position="190"/>
    </location>
</feature>
<dbReference type="Pfam" id="PF13483">
    <property type="entry name" value="Lactamase_B_3"/>
    <property type="match status" value="1"/>
</dbReference>
<dbReference type="AlphaFoldDB" id="A0A916TEX7"/>
<evidence type="ECO:0000313" key="3">
    <source>
        <dbReference type="Proteomes" id="UP000636793"/>
    </source>
</evidence>
<gene>
    <name evidence="2" type="ORF">GCM10011492_36030</name>
</gene>
<dbReference type="Gene3D" id="3.60.15.10">
    <property type="entry name" value="Ribonuclease Z/Hydroxyacylglutathione hydrolase-like"/>
    <property type="match status" value="1"/>
</dbReference>
<protein>
    <submittedName>
        <fullName evidence="2">MBL fold metallo-hydrolase</fullName>
    </submittedName>
</protein>
<proteinExistence type="predicted"/>
<dbReference type="InterPro" id="IPR036866">
    <property type="entry name" value="RibonucZ/Hydroxyglut_hydro"/>
</dbReference>
<evidence type="ECO:0000313" key="2">
    <source>
        <dbReference type="EMBL" id="GGB41861.1"/>
    </source>
</evidence>
<reference evidence="2" key="1">
    <citation type="journal article" date="2014" name="Int. J. Syst. Evol. Microbiol.">
        <title>Complete genome sequence of Corynebacterium casei LMG S-19264T (=DSM 44701T), isolated from a smear-ripened cheese.</title>
        <authorList>
            <consortium name="US DOE Joint Genome Institute (JGI-PGF)"/>
            <person name="Walter F."/>
            <person name="Albersmeier A."/>
            <person name="Kalinowski J."/>
            <person name="Ruckert C."/>
        </authorList>
    </citation>
    <scope>NUCLEOTIDE SEQUENCE</scope>
    <source>
        <strain evidence="2">CGMCC 1.15085</strain>
    </source>
</reference>
<dbReference type="PANTHER" id="PTHR43546">
    <property type="entry name" value="UPF0173 METAL-DEPENDENT HYDROLASE MJ1163-RELATED"/>
    <property type="match status" value="1"/>
</dbReference>
<keyword evidence="3" id="KW-1185">Reference proteome</keyword>
<dbReference type="InterPro" id="IPR050114">
    <property type="entry name" value="UPF0173_UPF0282_UlaG_hydrolase"/>
</dbReference>
<evidence type="ECO:0000259" key="1">
    <source>
        <dbReference type="SMART" id="SM00849"/>
    </source>
</evidence>